<dbReference type="EC" id="6.3.1.20" evidence="4"/>
<dbReference type="PANTHER" id="PTHR12561:SF3">
    <property type="entry name" value="LIPOYLTRANSFERASE 1, MITOCHONDRIAL"/>
    <property type="match status" value="1"/>
</dbReference>
<reference evidence="10" key="1">
    <citation type="journal article" date="2016" name="Mol. Biol. Evol.">
        <title>Novel hydrogenosomes in the microaerophilic jakobid Stygiella incarcerata.</title>
        <authorList>
            <person name="Leger M.M."/>
            <person name="Eme L."/>
            <person name="Hug L.A."/>
            <person name="Roger A.J."/>
        </authorList>
    </citation>
    <scope>NUCLEOTIDE SEQUENCE</scope>
</reference>
<gene>
    <name evidence="10" type="primary">LPLA</name>
</gene>
<dbReference type="PROSITE" id="PS51733">
    <property type="entry name" value="BPL_LPL_CATALYTIC"/>
    <property type="match status" value="1"/>
</dbReference>
<dbReference type="SUPFAM" id="SSF82649">
    <property type="entry name" value="SufE/NifU"/>
    <property type="match status" value="1"/>
</dbReference>
<dbReference type="NCBIfam" id="TIGR00545">
    <property type="entry name" value="lipoyltrans"/>
    <property type="match status" value="1"/>
</dbReference>
<evidence type="ECO:0000256" key="6">
    <source>
        <dbReference type="ARBA" id="ARBA00022741"/>
    </source>
</evidence>
<dbReference type="GO" id="GO:0016979">
    <property type="term" value="F:lipoate-protein ligase activity"/>
    <property type="evidence" value="ECO:0007669"/>
    <property type="project" value="UniProtKB-EC"/>
</dbReference>
<dbReference type="CDD" id="cd16443">
    <property type="entry name" value="LplA"/>
    <property type="match status" value="1"/>
</dbReference>
<accession>A0A192ZJH2</accession>
<dbReference type="UniPathway" id="UPA00537">
    <property type="reaction ID" value="UER00594"/>
</dbReference>
<evidence type="ECO:0000256" key="1">
    <source>
        <dbReference type="ARBA" id="ARBA00005085"/>
    </source>
</evidence>
<keyword evidence="5 10" id="KW-0436">Ligase</keyword>
<dbReference type="Gene3D" id="3.30.930.10">
    <property type="entry name" value="Bira Bifunctional Protein, Domain 2"/>
    <property type="match status" value="1"/>
</dbReference>
<dbReference type="PANTHER" id="PTHR12561">
    <property type="entry name" value="LIPOATE-PROTEIN LIGASE"/>
    <property type="match status" value="1"/>
</dbReference>
<dbReference type="InterPro" id="IPR004143">
    <property type="entry name" value="BPL_LPL_catalytic"/>
</dbReference>
<dbReference type="GO" id="GO:0005737">
    <property type="term" value="C:cytoplasm"/>
    <property type="evidence" value="ECO:0007669"/>
    <property type="project" value="TreeGrafter"/>
</dbReference>
<feature type="domain" description="BPL/LPL catalytic" evidence="9">
    <location>
        <begin position="62"/>
        <end position="245"/>
    </location>
</feature>
<dbReference type="AlphaFoldDB" id="A0A192ZJH2"/>
<protein>
    <recommendedName>
        <fullName evidence="4">lipoate--protein ligase</fullName>
        <ecNumber evidence="4">6.3.1.20</ecNumber>
    </recommendedName>
</protein>
<dbReference type="Pfam" id="PF21948">
    <property type="entry name" value="LplA-B_cat"/>
    <property type="match status" value="1"/>
</dbReference>
<dbReference type="InterPro" id="IPR019491">
    <property type="entry name" value="Lipoate_protein_ligase_C"/>
</dbReference>
<dbReference type="GO" id="GO:0005524">
    <property type="term" value="F:ATP binding"/>
    <property type="evidence" value="ECO:0007669"/>
    <property type="project" value="UniProtKB-KW"/>
</dbReference>
<evidence type="ECO:0000256" key="5">
    <source>
        <dbReference type="ARBA" id="ARBA00022598"/>
    </source>
</evidence>
<proteinExistence type="evidence at transcript level"/>
<dbReference type="GO" id="GO:0017118">
    <property type="term" value="F:lipoyltransferase activity"/>
    <property type="evidence" value="ECO:0007669"/>
    <property type="project" value="TreeGrafter"/>
</dbReference>
<evidence type="ECO:0000256" key="3">
    <source>
        <dbReference type="ARBA" id="ARBA00008242"/>
    </source>
</evidence>
<comment type="pathway">
    <text evidence="2">Protein modification; protein lipoylation via exogenous pathway; protein N(6)-(lipoyl)lysine from lipoate: step 1/2.</text>
</comment>
<dbReference type="InterPro" id="IPR045864">
    <property type="entry name" value="aa-tRNA-synth_II/BPL/LPL"/>
</dbReference>
<dbReference type="EMBL" id="KT984641">
    <property type="protein sequence ID" value="ANM86861.1"/>
    <property type="molecule type" value="mRNA"/>
</dbReference>
<evidence type="ECO:0000313" key="10">
    <source>
        <dbReference type="EMBL" id="ANM86861.1"/>
    </source>
</evidence>
<keyword evidence="6" id="KW-0547">Nucleotide-binding</keyword>
<dbReference type="Pfam" id="PF10437">
    <property type="entry name" value="Lip_prot_lig_C"/>
    <property type="match status" value="1"/>
</dbReference>
<keyword evidence="7" id="KW-0067">ATP-binding</keyword>
<dbReference type="SUPFAM" id="SSF55681">
    <property type="entry name" value="Class II aaRS and biotin synthetases"/>
    <property type="match status" value="1"/>
</dbReference>
<evidence type="ECO:0000256" key="4">
    <source>
        <dbReference type="ARBA" id="ARBA00012367"/>
    </source>
</evidence>
<evidence type="ECO:0000256" key="8">
    <source>
        <dbReference type="ARBA" id="ARBA00048037"/>
    </source>
</evidence>
<evidence type="ECO:0000259" key="9">
    <source>
        <dbReference type="PROSITE" id="PS51733"/>
    </source>
</evidence>
<dbReference type="Gene3D" id="3.30.390.50">
    <property type="entry name" value="CO dehydrogenase flavoprotein, C-terminal domain"/>
    <property type="match status" value="1"/>
</dbReference>
<dbReference type="InterPro" id="IPR004562">
    <property type="entry name" value="LipoylTrfase_LipoateP_Ligase"/>
</dbReference>
<name>A0A192ZJH2_9EUKA</name>
<comment type="similarity">
    <text evidence="3">Belongs to the LplA family.</text>
</comment>
<dbReference type="GO" id="GO:0009249">
    <property type="term" value="P:protein lipoylation"/>
    <property type="evidence" value="ECO:0007669"/>
    <property type="project" value="InterPro"/>
</dbReference>
<sequence length="363" mass="41682">MISSLLFLHRGFQSAANVIHSPFRRLFSSLSGVETNTRIFESLTHDPWYNLATEEWIFRDLDPSFQTLFLWRNGPTVVIGRNQNPWKECHLQNMERDGVHLARRRSGGGAVYQDLGNTNFTFLSPRSGYSKERNMGIIINGLKKLGVTAECSGRNDILCEGKKISGSAFKLAHDRAFHHGTMLLSVDMSAMSKYLNPNKLKLESKGVKSVQARVMNLTELVPGLTHEAICETIRESFEEEYRQKTNVVMLGDVPENNPYYKELKDWDWRFGETPHFTYELETRFDWGMMDVHIESDQGVIIKCRIFSDSLFPDMIDVIANALVKKSFDADGIERAMKEAAFIVQSEDERTCIKDFEEWLKLTM</sequence>
<organism evidence="10">
    <name type="scientific">Stygiella incarcerata</name>
    <dbReference type="NCBI Taxonomy" id="1712417"/>
    <lineage>
        <taxon>Eukaryota</taxon>
        <taxon>Discoba</taxon>
        <taxon>Jakobida</taxon>
        <taxon>Andalucina</taxon>
        <taxon>Stygiellidae</taxon>
        <taxon>Stygiella</taxon>
    </lineage>
</organism>
<comment type="catalytic activity">
    <reaction evidence="8">
        <text>L-lysyl-[lipoyl-carrier protein] + (R)-lipoate + ATP = N(6)-[(R)-lipoyl]-L-lysyl-[lipoyl-carrier protein] + AMP + diphosphate + H(+)</text>
        <dbReference type="Rhea" id="RHEA:49288"/>
        <dbReference type="Rhea" id="RHEA-COMP:10500"/>
        <dbReference type="Rhea" id="RHEA-COMP:10502"/>
        <dbReference type="ChEBI" id="CHEBI:15378"/>
        <dbReference type="ChEBI" id="CHEBI:29969"/>
        <dbReference type="ChEBI" id="CHEBI:30616"/>
        <dbReference type="ChEBI" id="CHEBI:33019"/>
        <dbReference type="ChEBI" id="CHEBI:83088"/>
        <dbReference type="ChEBI" id="CHEBI:83099"/>
        <dbReference type="ChEBI" id="CHEBI:456215"/>
        <dbReference type="EC" id="6.3.1.20"/>
    </reaction>
</comment>
<evidence type="ECO:0000256" key="7">
    <source>
        <dbReference type="ARBA" id="ARBA00022840"/>
    </source>
</evidence>
<evidence type="ECO:0000256" key="2">
    <source>
        <dbReference type="ARBA" id="ARBA00005124"/>
    </source>
</evidence>
<comment type="pathway">
    <text evidence="1">Protein modification; protein lipoylation via exogenous pathway; protein N(6)-(lipoyl)lysine from lipoate: step 2/2.</text>
</comment>